<proteinExistence type="predicted"/>
<dbReference type="AlphaFoldDB" id="A0A1B7YRV4"/>
<organism evidence="3 4">
    <name type="scientific">Colletotrichum higginsianum (strain IMI 349063)</name>
    <name type="common">Crucifer anthracnose fungus</name>
    <dbReference type="NCBI Taxonomy" id="759273"/>
    <lineage>
        <taxon>Eukaryota</taxon>
        <taxon>Fungi</taxon>
        <taxon>Dikarya</taxon>
        <taxon>Ascomycota</taxon>
        <taxon>Pezizomycotina</taxon>
        <taxon>Sordariomycetes</taxon>
        <taxon>Hypocreomycetidae</taxon>
        <taxon>Glomerellales</taxon>
        <taxon>Glomerellaceae</taxon>
        <taxon>Colletotrichum</taxon>
        <taxon>Colletotrichum destructivum species complex</taxon>
    </lineage>
</organism>
<dbReference type="RefSeq" id="XP_018163270.1">
    <property type="nucleotide sequence ID" value="XM_018298454.1"/>
</dbReference>
<evidence type="ECO:0000313" key="4">
    <source>
        <dbReference type="Proteomes" id="UP000092177"/>
    </source>
</evidence>
<feature type="compositionally biased region" description="Basic and acidic residues" evidence="2">
    <location>
        <begin position="607"/>
        <end position="631"/>
    </location>
</feature>
<keyword evidence="1" id="KW-0175">Coiled coil</keyword>
<name>A0A1B7YRV4_COLHI</name>
<protein>
    <submittedName>
        <fullName evidence="3">Uncharacterized protein</fullName>
    </submittedName>
</protein>
<comment type="caution">
    <text evidence="3">The sequence shown here is derived from an EMBL/GenBank/DDBJ whole genome shotgun (WGS) entry which is preliminary data.</text>
</comment>
<accession>A0A1B7YRV4</accession>
<gene>
    <name evidence="3" type="ORF">CH63R_03479</name>
</gene>
<reference evidence="4" key="1">
    <citation type="journal article" date="2017" name="BMC Genomics">
        <title>Gapless genome assembly of Colletotrichum higginsianum reveals chromosome structure and association of transposable elements with secondary metabolite gene clusters.</title>
        <authorList>
            <person name="Dallery J.-F."/>
            <person name="Lapalu N."/>
            <person name="Zampounis A."/>
            <person name="Pigne S."/>
            <person name="Luyten I."/>
            <person name="Amselem J."/>
            <person name="Wittenberg A.H.J."/>
            <person name="Zhou S."/>
            <person name="de Queiroz M.V."/>
            <person name="Robin G.P."/>
            <person name="Auger A."/>
            <person name="Hainaut M."/>
            <person name="Henrissat B."/>
            <person name="Kim K.-T."/>
            <person name="Lee Y.-H."/>
            <person name="Lespinet O."/>
            <person name="Schwartz D.C."/>
            <person name="Thon M.R."/>
            <person name="O'Connell R.J."/>
        </authorList>
    </citation>
    <scope>NUCLEOTIDE SEQUENCE [LARGE SCALE GENOMIC DNA]</scope>
    <source>
        <strain evidence="4">IMI 349063</strain>
    </source>
</reference>
<feature type="region of interest" description="Disordered" evidence="2">
    <location>
        <begin position="607"/>
        <end position="637"/>
    </location>
</feature>
<evidence type="ECO:0000256" key="2">
    <source>
        <dbReference type="SAM" id="MobiDB-lite"/>
    </source>
</evidence>
<sequence length="637" mass="75183">MSSCSRSSRSSRSSRCSCNDCVDYRYERTCHVDGCCRKHAFLRIDPMRPDIRIYSDFCVDHTCKYCVLGLEMCNRPKELQDRFCSEHRRCGVTGCDRTGDCPSGVPLPWKCPDREFRPLGKSPGVHDADVQPPTDKCYVDNCYKTREKLYGYCLDHRCRVASCFERRTVDSEYCVDHVSRICRELKCREPVHADNRCLLHQICTVKDCKGFRLGISDGGHRDFCDKHYTENRCTYKGCDKVCLKGCRSCATHKCTYEGCLNFRDNEVDAEKVFCRDHGCGGARCYAVATFIDGGGFRPFCRRHTCTIAGCVEIAELGVHCHRHRCHWKSCERPCLSGGEYCADHQCRRSGCRTIVRLPLGYCAEHCCKIDKCVNYCDVTTDRICFEHSREDQFRRIKHLEDRLRDRDYNHSPLNLNHHVHHPHFGDLQIRHDKLTRDYDECVNRLNASRDEIRILRTTWVSADDNRIWRKEIEDRNARLLLDLDREQKRTEHWERKAVELGRRIDDLEVLLAEERLRHPKSDEYVRQIADLVRKVEILEEELRIERLSHHAHEGRQHEIDRLRRTIEELERKLKGDHIKVDQLQSIIAGEREQKDILLEEIAKRDEFERQRREDRRRPRRGSWERRSRDSRPWGSVF</sequence>
<feature type="coiled-coil region" evidence="1">
    <location>
        <begin position="521"/>
        <end position="600"/>
    </location>
</feature>
<evidence type="ECO:0000313" key="3">
    <source>
        <dbReference type="EMBL" id="OBR14753.1"/>
    </source>
</evidence>
<evidence type="ECO:0000256" key="1">
    <source>
        <dbReference type="SAM" id="Coils"/>
    </source>
</evidence>
<dbReference type="OrthoDB" id="4847120at2759"/>
<dbReference type="Proteomes" id="UP000092177">
    <property type="component" value="Chromosome 2"/>
</dbReference>
<dbReference type="EMBL" id="LTAN01000002">
    <property type="protein sequence ID" value="OBR14753.1"/>
    <property type="molecule type" value="Genomic_DNA"/>
</dbReference>
<dbReference type="KEGG" id="chig:CH63R_03479"/>
<dbReference type="GeneID" id="28862561"/>
<dbReference type="VEuPathDB" id="FungiDB:CH63R_03479"/>
<keyword evidence="4" id="KW-1185">Reference proteome</keyword>